<protein>
    <recommendedName>
        <fullName evidence="3">DUF2283 domain-containing protein</fullName>
    </recommendedName>
</protein>
<dbReference type="EMBL" id="MFZF01000020">
    <property type="protein sequence ID" value="OGK16184.1"/>
    <property type="molecule type" value="Genomic_DNA"/>
</dbReference>
<reference evidence="1 2" key="1">
    <citation type="journal article" date="2016" name="Nat. Commun.">
        <title>Thousands of microbial genomes shed light on interconnected biogeochemical processes in an aquifer system.</title>
        <authorList>
            <person name="Anantharaman K."/>
            <person name="Brown C.T."/>
            <person name="Hug L.A."/>
            <person name="Sharon I."/>
            <person name="Castelle C.J."/>
            <person name="Probst A.J."/>
            <person name="Thomas B.C."/>
            <person name="Singh A."/>
            <person name="Wilkins M.J."/>
            <person name="Karaoz U."/>
            <person name="Brodie E.L."/>
            <person name="Williams K.H."/>
            <person name="Hubbard S.S."/>
            <person name="Banfield J.F."/>
        </authorList>
    </citation>
    <scope>NUCLEOTIDE SEQUENCE [LARGE SCALE GENOMIC DNA]</scope>
</reference>
<organism evidence="1 2">
    <name type="scientific">Candidatus Roizmanbacteria bacterium RIFCSPHIGHO2_01_FULL_39_12b</name>
    <dbReference type="NCBI Taxonomy" id="1802030"/>
    <lineage>
        <taxon>Bacteria</taxon>
        <taxon>Candidatus Roizmaniibacteriota</taxon>
    </lineage>
</organism>
<dbReference type="Proteomes" id="UP000178372">
    <property type="component" value="Unassembled WGS sequence"/>
</dbReference>
<dbReference type="PANTHER" id="PTHR37029:SF1">
    <property type="entry name" value="SSR1768 PROTEIN"/>
    <property type="match status" value="1"/>
</dbReference>
<dbReference type="Pfam" id="PF10049">
    <property type="entry name" value="DUF2283"/>
    <property type="match status" value="1"/>
</dbReference>
<proteinExistence type="predicted"/>
<gene>
    <name evidence="1" type="ORF">A2690_01960</name>
</gene>
<dbReference type="PANTHER" id="PTHR37029">
    <property type="entry name" value="SSR1768 PROTEIN"/>
    <property type="match status" value="1"/>
</dbReference>
<accession>A0A1F7GBE1</accession>
<name>A0A1F7GBE1_9BACT</name>
<dbReference type="AlphaFoldDB" id="A0A1F7GBE1"/>
<evidence type="ECO:0000313" key="2">
    <source>
        <dbReference type="Proteomes" id="UP000178372"/>
    </source>
</evidence>
<evidence type="ECO:0008006" key="3">
    <source>
        <dbReference type="Google" id="ProtNLM"/>
    </source>
</evidence>
<sequence length="81" mass="9264">MKFKYNKEDDILLIELNDQNIDYAEQSGDLIVHFSPKREAVLLEILDASVFLKQAAMQLPKNIVQSILPRSTSPSIAYKKK</sequence>
<evidence type="ECO:0000313" key="1">
    <source>
        <dbReference type="EMBL" id="OGK16184.1"/>
    </source>
</evidence>
<dbReference type="InterPro" id="IPR019270">
    <property type="entry name" value="DUF2283"/>
</dbReference>
<comment type="caution">
    <text evidence="1">The sequence shown here is derived from an EMBL/GenBank/DDBJ whole genome shotgun (WGS) entry which is preliminary data.</text>
</comment>